<organism evidence="1 2">
    <name type="scientific">Noviherbaspirillum autotrophicum</name>
    <dbReference type="NCBI Taxonomy" id="709839"/>
    <lineage>
        <taxon>Bacteria</taxon>
        <taxon>Pseudomonadati</taxon>
        <taxon>Pseudomonadota</taxon>
        <taxon>Betaproteobacteria</taxon>
        <taxon>Burkholderiales</taxon>
        <taxon>Oxalobacteraceae</taxon>
        <taxon>Noviherbaspirillum</taxon>
    </lineage>
</organism>
<evidence type="ECO:0000313" key="2">
    <source>
        <dbReference type="Proteomes" id="UP000031572"/>
    </source>
</evidence>
<comment type="caution">
    <text evidence="1">The sequence shown here is derived from an EMBL/GenBank/DDBJ whole genome shotgun (WGS) entry which is preliminary data.</text>
</comment>
<gene>
    <name evidence="1" type="ORF">TSA66_11275</name>
</gene>
<dbReference type="EMBL" id="JWJG01000028">
    <property type="protein sequence ID" value="KIF81274.1"/>
    <property type="molecule type" value="Genomic_DNA"/>
</dbReference>
<dbReference type="Proteomes" id="UP000031572">
    <property type="component" value="Unassembled WGS sequence"/>
</dbReference>
<evidence type="ECO:0000313" key="1">
    <source>
        <dbReference type="EMBL" id="KIF81274.1"/>
    </source>
</evidence>
<name>A0A0C2BMN8_9BURK</name>
<proteinExistence type="predicted"/>
<keyword evidence="2" id="KW-1185">Reference proteome</keyword>
<sequence length="122" mass="13695">MAPEAKRWALKWLVLTMLAWLKSSLLLAQLYVRIALSGKCLKAICDNLMGAVLKVWTCLQAECLARLFPKQVSNSVPTTSGICFRKQFVWLTNAVPGLLCWKMSADFWTPSSMITGQRSNDN</sequence>
<dbReference type="AlphaFoldDB" id="A0A0C2BMN8"/>
<protein>
    <submittedName>
        <fullName evidence="1">Uncharacterized protein</fullName>
    </submittedName>
</protein>
<reference evidence="1 2" key="1">
    <citation type="submission" date="2014-12" db="EMBL/GenBank/DDBJ databases">
        <title>Denitrispirillum autotrophicum gen. nov., sp. nov., Denitrifying, Facultatively Autotrophic Bacteria Isolated from Rice Paddy Soil.</title>
        <authorList>
            <person name="Ishii S."/>
            <person name="Ashida N."/>
            <person name="Ohno H."/>
            <person name="Otsuka S."/>
            <person name="Yokota A."/>
            <person name="Senoo K."/>
        </authorList>
    </citation>
    <scope>NUCLEOTIDE SEQUENCE [LARGE SCALE GENOMIC DNA]</scope>
    <source>
        <strain evidence="1 2">TSA66</strain>
    </source>
</reference>
<accession>A0A0C2BMN8</accession>